<dbReference type="RefSeq" id="WP_134780040.1">
    <property type="nucleotide sequence ID" value="NZ_SPDS01000001.1"/>
</dbReference>
<organism evidence="2 3">
    <name type="scientific">Glutamicibacter arilaitensis</name>
    <dbReference type="NCBI Taxonomy" id="256701"/>
    <lineage>
        <taxon>Bacteria</taxon>
        <taxon>Bacillati</taxon>
        <taxon>Actinomycetota</taxon>
        <taxon>Actinomycetes</taxon>
        <taxon>Micrococcales</taxon>
        <taxon>Micrococcaceae</taxon>
        <taxon>Glutamicibacter</taxon>
    </lineage>
</organism>
<evidence type="ECO:0000256" key="1">
    <source>
        <dbReference type="SAM" id="MobiDB-lite"/>
    </source>
</evidence>
<dbReference type="AlphaFoldDB" id="A0A4Y8TXY6"/>
<dbReference type="CDD" id="cd01127">
    <property type="entry name" value="TrwB_TraG_TraD_VirD4"/>
    <property type="match status" value="2"/>
</dbReference>
<proteinExistence type="predicted"/>
<dbReference type="PANTHER" id="PTHR30121">
    <property type="entry name" value="UNCHARACTERIZED PROTEIN YJGR-RELATED"/>
    <property type="match status" value="1"/>
</dbReference>
<name>A0A4Y8TXY6_9MICC</name>
<dbReference type="InterPro" id="IPR051162">
    <property type="entry name" value="T4SS_component"/>
</dbReference>
<protein>
    <submittedName>
        <fullName evidence="2">ATP-binding protein</fullName>
    </submittedName>
</protein>
<comment type="caution">
    <text evidence="2">The sequence shown here is derived from an EMBL/GenBank/DDBJ whole genome shotgun (WGS) entry which is preliminary data.</text>
</comment>
<dbReference type="Gene3D" id="3.40.50.300">
    <property type="entry name" value="P-loop containing nucleotide triphosphate hydrolases"/>
    <property type="match status" value="2"/>
</dbReference>
<gene>
    <name evidence="2" type="ORF">EXY26_08570</name>
</gene>
<evidence type="ECO:0000313" key="3">
    <source>
        <dbReference type="Proteomes" id="UP000297638"/>
    </source>
</evidence>
<keyword evidence="2" id="KW-0067">ATP-binding</keyword>
<dbReference type="EMBL" id="SPDS01000001">
    <property type="protein sequence ID" value="TFH57035.1"/>
    <property type="molecule type" value="Genomic_DNA"/>
</dbReference>
<evidence type="ECO:0000313" key="2">
    <source>
        <dbReference type="EMBL" id="TFH57035.1"/>
    </source>
</evidence>
<dbReference type="PANTHER" id="PTHR30121:SF6">
    <property type="entry name" value="SLR6007 PROTEIN"/>
    <property type="match status" value="1"/>
</dbReference>
<sequence length="718" mass="78749">MSRSPKYRQRTELVWFTIFWARPLLNEQAVGALQHLASLTHAPQIILETRATSQGIEYLAATNRQFEPALRRTIEQLVPGTVITATEDDRRKSVSTARKVIYSAPQQSLDISDNEASVRGVLASLTGLRGKETAVIQIVLGHRYAPKPAFQQLAKRTAPQTALKHVQVKAEAFGFGAIIRIGVTASSPDRRKRMTTSILSALRAALSPGLELRLAPERSGVINNPANTWPLFPGSTKLSINEVTLMTAWPLGDPNQPYPGLPALHPALIRPSFVAKTGDRIMATSTAPGCEAQRLGISEMDSRRHTWVMGPTGTGKSSLLLNLIRQDMEVGRPVIVIEPKDLVADVLTQVPDHRKDDVVLLDPLDDTPTGFNPLDLAGRSPALVADQLFSFFAAVYGKDVLGPRSADILRLALDAVAHAENPTLAMLPLLLTNPGFRHKLTAPRIAADPLHAAPFWQWYESLSPDARAQAIAPLQNKLRLFLQEPLRSVLAQPSPRFNLRDAVSGNKILLVPLHSGTLGSEAASLLGSLVISELWEALKERVRVPERLRRTVMIYLDEAQMYLERFPVDIADALAMSRSLGAAFHLSHQYTDQLSSKLLRGFEANCRNKIFFQLAGHDATYASRLSPGLAPEDFTALPSRHIYAQLVRDGAVTDWSSGRTVDTPQRTSDPAKIIAASRKAYGQSRAAVEAQLRSLVTPITPPHAESPEHAGKRQRRTP</sequence>
<dbReference type="Proteomes" id="UP000297638">
    <property type="component" value="Unassembled WGS sequence"/>
</dbReference>
<accession>A0A4Y8TXY6</accession>
<keyword evidence="2" id="KW-0547">Nucleotide-binding</keyword>
<dbReference type="InterPro" id="IPR027417">
    <property type="entry name" value="P-loop_NTPase"/>
</dbReference>
<reference evidence="2 3" key="1">
    <citation type="submission" date="2019-03" db="EMBL/GenBank/DDBJ databases">
        <title>Glutamicibacter sp. LJH19 genome.</title>
        <authorList>
            <person name="Sinai Borker S."/>
            <person name="Kumar R."/>
        </authorList>
    </citation>
    <scope>NUCLEOTIDE SEQUENCE [LARGE SCALE GENOMIC DNA]</scope>
    <source>
        <strain evidence="2 3">LJH19</strain>
    </source>
</reference>
<feature type="region of interest" description="Disordered" evidence="1">
    <location>
        <begin position="694"/>
        <end position="718"/>
    </location>
</feature>
<dbReference type="GO" id="GO:0005524">
    <property type="term" value="F:ATP binding"/>
    <property type="evidence" value="ECO:0007669"/>
    <property type="project" value="UniProtKB-KW"/>
</dbReference>
<dbReference type="SUPFAM" id="SSF52540">
    <property type="entry name" value="P-loop containing nucleoside triphosphate hydrolases"/>
    <property type="match status" value="1"/>
</dbReference>